<accession>A0A6N4V9Y6</accession>
<evidence type="ECO:0000313" key="2">
    <source>
        <dbReference type="Proteomes" id="UP000466785"/>
    </source>
</evidence>
<organism evidence="1 2">
    <name type="scientific">Mycolicibacterium poriferae</name>
    <dbReference type="NCBI Taxonomy" id="39694"/>
    <lineage>
        <taxon>Bacteria</taxon>
        <taxon>Bacillati</taxon>
        <taxon>Actinomycetota</taxon>
        <taxon>Actinomycetes</taxon>
        <taxon>Mycobacteriales</taxon>
        <taxon>Mycobacteriaceae</taxon>
        <taxon>Mycolicibacterium</taxon>
    </lineage>
</organism>
<keyword evidence="2" id="KW-1185">Reference proteome</keyword>
<gene>
    <name evidence="1" type="ORF">MPOR_15530</name>
</gene>
<sequence>MSELQKLKGTLETIASSAKQTGGSLGQFKSKFSAHQGQVRAAIGGSSQRKDQEVLQALDAASKQVTAAVQALEQAARVAANYGRSL</sequence>
<protein>
    <recommendedName>
        <fullName evidence="3">ESX-1 secretion-associated protein</fullName>
    </recommendedName>
</protein>
<dbReference type="AlphaFoldDB" id="A0A6N4V9Y6"/>
<proteinExistence type="predicted"/>
<name>A0A6N4V9Y6_9MYCO</name>
<evidence type="ECO:0008006" key="3">
    <source>
        <dbReference type="Google" id="ProtNLM"/>
    </source>
</evidence>
<dbReference type="KEGG" id="mpof:MPOR_15530"/>
<dbReference type="RefSeq" id="WP_163673162.1">
    <property type="nucleotide sequence ID" value="NZ_AP022570.1"/>
</dbReference>
<dbReference type="Proteomes" id="UP000466785">
    <property type="component" value="Chromosome"/>
</dbReference>
<reference evidence="1 2" key="1">
    <citation type="journal article" date="2019" name="Emerg. Microbes Infect.">
        <title>Comprehensive subspecies identification of 175 nontuberculous mycobacteria species based on 7547 genomic profiles.</title>
        <authorList>
            <person name="Matsumoto Y."/>
            <person name="Kinjo T."/>
            <person name="Motooka D."/>
            <person name="Nabeya D."/>
            <person name="Jung N."/>
            <person name="Uechi K."/>
            <person name="Horii T."/>
            <person name="Iida T."/>
            <person name="Fujita J."/>
            <person name="Nakamura S."/>
        </authorList>
    </citation>
    <scope>NUCLEOTIDE SEQUENCE [LARGE SCALE GENOMIC DNA]</scope>
    <source>
        <strain evidence="1 2">JCM 12603</strain>
    </source>
</reference>
<evidence type="ECO:0000313" key="1">
    <source>
        <dbReference type="EMBL" id="BBX50527.1"/>
    </source>
</evidence>
<dbReference type="EMBL" id="AP022570">
    <property type="protein sequence ID" value="BBX50527.1"/>
    <property type="molecule type" value="Genomic_DNA"/>
</dbReference>